<dbReference type="EMBL" id="JAEPRE010000081">
    <property type="protein sequence ID" value="KAG2233367.1"/>
    <property type="molecule type" value="Genomic_DNA"/>
</dbReference>
<evidence type="ECO:0000313" key="2">
    <source>
        <dbReference type="Proteomes" id="UP000613177"/>
    </source>
</evidence>
<gene>
    <name evidence="1" type="ORF">INT48_000370</name>
</gene>
<dbReference type="Proteomes" id="UP000613177">
    <property type="component" value="Unassembled WGS sequence"/>
</dbReference>
<name>A0A8H7SS80_9FUNG</name>
<sequence length="142" mass="16456">MLDYIPNKTFIAKFWSYVFEEAFSNSELCLNWGDIMPTKAKKEQKIDMKIDLRILYCSNTKRYDISVGEFAKKSIRSKLYNNKLKHAAISKQVEDFYILEAVDTIAFPATHKSIKDNGIEKLMNCLEMAKPVPVAQEGHKRK</sequence>
<comment type="caution">
    <text evidence="1">The sequence shown here is derived from an EMBL/GenBank/DDBJ whole genome shotgun (WGS) entry which is preliminary data.</text>
</comment>
<protein>
    <submittedName>
        <fullName evidence="1">Uncharacterized protein</fullName>
    </submittedName>
</protein>
<proteinExistence type="predicted"/>
<organism evidence="1 2">
    <name type="scientific">Thamnidium elegans</name>
    <dbReference type="NCBI Taxonomy" id="101142"/>
    <lineage>
        <taxon>Eukaryota</taxon>
        <taxon>Fungi</taxon>
        <taxon>Fungi incertae sedis</taxon>
        <taxon>Mucoromycota</taxon>
        <taxon>Mucoromycotina</taxon>
        <taxon>Mucoromycetes</taxon>
        <taxon>Mucorales</taxon>
        <taxon>Mucorineae</taxon>
        <taxon>Mucoraceae</taxon>
        <taxon>Thamnidium</taxon>
    </lineage>
</organism>
<keyword evidence="2" id="KW-1185">Reference proteome</keyword>
<reference evidence="1" key="1">
    <citation type="submission" date="2021-01" db="EMBL/GenBank/DDBJ databases">
        <title>Metabolic potential, ecology and presence of endohyphal bacteria is reflected in genomic diversity of Mucoromycotina.</title>
        <authorList>
            <person name="Muszewska A."/>
            <person name="Okrasinska A."/>
            <person name="Steczkiewicz K."/>
            <person name="Drgas O."/>
            <person name="Orlowska M."/>
            <person name="Perlinska-Lenart U."/>
            <person name="Aleksandrzak-Piekarczyk T."/>
            <person name="Szatraj K."/>
            <person name="Zielenkiewicz U."/>
            <person name="Pilsyk S."/>
            <person name="Malc E."/>
            <person name="Mieczkowski P."/>
            <person name="Kruszewska J.S."/>
            <person name="Biernat P."/>
            <person name="Pawlowska J."/>
        </authorList>
    </citation>
    <scope>NUCLEOTIDE SEQUENCE</scope>
    <source>
        <strain evidence="1">WA0000018081</strain>
    </source>
</reference>
<accession>A0A8H7SS80</accession>
<dbReference type="AlphaFoldDB" id="A0A8H7SS80"/>
<evidence type="ECO:0000313" key="1">
    <source>
        <dbReference type="EMBL" id="KAG2233367.1"/>
    </source>
</evidence>